<dbReference type="Pfam" id="PF16087">
    <property type="entry name" value="DUF4817"/>
    <property type="match status" value="1"/>
</dbReference>
<gene>
    <name evidence="3" type="ORF">X975_14673</name>
</gene>
<sequence>MEKFCTAQRTKIVEFYFENRRSIVLTRRAYMHHYQVRNAPSKSAIIRLIHRFQQQGSVVDLPRVGRPRSMRTPENRSRVEQSIEQDAATSTRRRSRELGIHRTSLQRLQKDLHMYPYKMQLVQEIKLMDYQR</sequence>
<dbReference type="EMBL" id="KK120523">
    <property type="protein sequence ID" value="KFM78436.1"/>
    <property type="molecule type" value="Genomic_DNA"/>
</dbReference>
<evidence type="ECO:0000313" key="3">
    <source>
        <dbReference type="EMBL" id="KFM78436.1"/>
    </source>
</evidence>
<reference evidence="3 4" key="1">
    <citation type="submission" date="2013-11" db="EMBL/GenBank/DDBJ databases">
        <title>Genome sequencing of Stegodyphus mimosarum.</title>
        <authorList>
            <person name="Bechsgaard J."/>
        </authorList>
    </citation>
    <scope>NUCLEOTIDE SEQUENCE [LARGE SCALE GENOMIC DNA]</scope>
</reference>
<dbReference type="InterPro" id="IPR032135">
    <property type="entry name" value="DUF4817"/>
</dbReference>
<accession>A0A087UM47</accession>
<feature type="domain" description="DUF4817" evidence="2">
    <location>
        <begin position="7"/>
        <end position="58"/>
    </location>
</feature>
<organism evidence="3 4">
    <name type="scientific">Stegodyphus mimosarum</name>
    <name type="common">African social velvet spider</name>
    <dbReference type="NCBI Taxonomy" id="407821"/>
    <lineage>
        <taxon>Eukaryota</taxon>
        <taxon>Metazoa</taxon>
        <taxon>Ecdysozoa</taxon>
        <taxon>Arthropoda</taxon>
        <taxon>Chelicerata</taxon>
        <taxon>Arachnida</taxon>
        <taxon>Araneae</taxon>
        <taxon>Araneomorphae</taxon>
        <taxon>Entelegynae</taxon>
        <taxon>Eresoidea</taxon>
        <taxon>Eresidae</taxon>
        <taxon>Stegodyphus</taxon>
    </lineage>
</organism>
<feature type="non-terminal residue" evidence="3">
    <location>
        <position position="132"/>
    </location>
</feature>
<dbReference type="Proteomes" id="UP000054359">
    <property type="component" value="Unassembled WGS sequence"/>
</dbReference>
<keyword evidence="4" id="KW-1185">Reference proteome</keyword>
<feature type="region of interest" description="Disordered" evidence="1">
    <location>
        <begin position="60"/>
        <end position="99"/>
    </location>
</feature>
<feature type="compositionally biased region" description="Basic and acidic residues" evidence="1">
    <location>
        <begin position="71"/>
        <end position="81"/>
    </location>
</feature>
<dbReference type="OrthoDB" id="6435222at2759"/>
<dbReference type="OMA" id="HALTQID"/>
<proteinExistence type="predicted"/>
<evidence type="ECO:0000313" key="4">
    <source>
        <dbReference type="Proteomes" id="UP000054359"/>
    </source>
</evidence>
<name>A0A087UM47_STEMI</name>
<dbReference type="PANTHER" id="PTHR47326">
    <property type="entry name" value="TRANSPOSABLE ELEMENT TC3 TRANSPOSASE-LIKE PROTEIN"/>
    <property type="match status" value="1"/>
</dbReference>
<evidence type="ECO:0000259" key="2">
    <source>
        <dbReference type="Pfam" id="PF16087"/>
    </source>
</evidence>
<protein>
    <recommendedName>
        <fullName evidence="2">DUF4817 domain-containing protein</fullName>
    </recommendedName>
</protein>
<dbReference type="STRING" id="407821.A0A087UM47"/>
<dbReference type="PANTHER" id="PTHR47326:SF1">
    <property type="entry name" value="HTH PSQ-TYPE DOMAIN-CONTAINING PROTEIN"/>
    <property type="match status" value="1"/>
</dbReference>
<dbReference type="AlphaFoldDB" id="A0A087UM47"/>
<evidence type="ECO:0000256" key="1">
    <source>
        <dbReference type="SAM" id="MobiDB-lite"/>
    </source>
</evidence>